<dbReference type="InterPro" id="IPR011333">
    <property type="entry name" value="SKP1/BTB/POZ_sf"/>
</dbReference>
<keyword evidence="2" id="KW-1185">Reference proteome</keyword>
<name>A0A369K5Q3_HYPMA</name>
<comment type="caution">
    <text evidence="1">The sequence shown here is derived from an EMBL/GenBank/DDBJ whole genome shotgun (WGS) entry which is preliminary data.</text>
</comment>
<evidence type="ECO:0008006" key="3">
    <source>
        <dbReference type="Google" id="ProtNLM"/>
    </source>
</evidence>
<dbReference type="AlphaFoldDB" id="A0A369K5Q3"/>
<evidence type="ECO:0000313" key="1">
    <source>
        <dbReference type="EMBL" id="RDB27124.1"/>
    </source>
</evidence>
<proteinExistence type="predicted"/>
<organism evidence="1 2">
    <name type="scientific">Hypsizygus marmoreus</name>
    <name type="common">White beech mushroom</name>
    <name type="synonym">Agaricus marmoreus</name>
    <dbReference type="NCBI Taxonomy" id="39966"/>
    <lineage>
        <taxon>Eukaryota</taxon>
        <taxon>Fungi</taxon>
        <taxon>Dikarya</taxon>
        <taxon>Basidiomycota</taxon>
        <taxon>Agaricomycotina</taxon>
        <taxon>Agaricomycetes</taxon>
        <taxon>Agaricomycetidae</taxon>
        <taxon>Agaricales</taxon>
        <taxon>Tricholomatineae</taxon>
        <taxon>Lyophyllaceae</taxon>
        <taxon>Hypsizygus</taxon>
    </lineage>
</organism>
<dbReference type="Gene3D" id="3.30.710.10">
    <property type="entry name" value="Potassium Channel Kv1.1, Chain A"/>
    <property type="match status" value="1"/>
</dbReference>
<protein>
    <recommendedName>
        <fullName evidence="3">BTB domain-containing protein</fullName>
    </recommendedName>
</protein>
<gene>
    <name evidence="1" type="ORF">Hypma_004607</name>
</gene>
<reference evidence="1" key="1">
    <citation type="submission" date="2018-04" db="EMBL/GenBank/DDBJ databases">
        <title>Whole genome sequencing of Hypsizygus marmoreus.</title>
        <authorList>
            <person name="Choi I.-G."/>
            <person name="Min B."/>
            <person name="Kim J.-G."/>
            <person name="Kim S."/>
            <person name="Oh Y.-L."/>
            <person name="Kong W.-S."/>
            <person name="Park H."/>
            <person name="Jeong J."/>
            <person name="Song E.-S."/>
        </authorList>
    </citation>
    <scope>NUCLEOTIDE SEQUENCE [LARGE SCALE GENOMIC DNA]</scope>
    <source>
        <strain evidence="1">51987-8</strain>
    </source>
</reference>
<accession>A0A369K5Q3</accession>
<dbReference type="InParanoid" id="A0A369K5Q3"/>
<evidence type="ECO:0000313" key="2">
    <source>
        <dbReference type="Proteomes" id="UP000076154"/>
    </source>
</evidence>
<dbReference type="EMBL" id="LUEZ02000018">
    <property type="protein sequence ID" value="RDB27124.1"/>
    <property type="molecule type" value="Genomic_DNA"/>
</dbReference>
<dbReference type="Proteomes" id="UP000076154">
    <property type="component" value="Unassembled WGS sequence"/>
</dbReference>
<dbReference type="OrthoDB" id="3184970at2759"/>
<sequence length="310" mass="34286">MSTVNSAGQAFESVKNPGMSERFGASDSDVTFQSSDGILFRIHTVNLKATTEGFSPPPGSTFDEIVQLTETSATLDLLFRFIYPSRHPDLENVEFNLLAQLSDAAEKYLVYPAMNICKIRMRSQLLSHPAPVLFYAMRHDYPDIMNDAAPRVVNHPLNDIITKVPPGFIIPWINYYQRWLKVSQDALSFYPKAMPSFSKTPPTVTWSFAAPVAIPTAQPTARPNRTESSSSGNQNLNGALCNSCGPLSEQRAIKIMARLGGNVGSLCNLPSIFLEGTLTCCMHCMTWFNSWQSAVEADVGRIPKFSTFCK</sequence>